<comment type="caution">
    <text evidence="3">The sequence shown here is derived from an EMBL/GenBank/DDBJ whole genome shotgun (WGS) entry which is preliminary data.</text>
</comment>
<keyword evidence="2" id="KW-0732">Signal</keyword>
<protein>
    <submittedName>
        <fullName evidence="3">Uncharacterized protein</fullName>
    </submittedName>
</protein>
<evidence type="ECO:0000256" key="2">
    <source>
        <dbReference type="SAM" id="SignalP"/>
    </source>
</evidence>
<sequence length="333" mass="35404">MRPFPCLLLCSALIAGSSSVAGNALAFSQFEDSNGSYGGSKDGIIAVPLPPLPGSKRERAGPNLPPDTKTNQPPQNEERHRTGQPKGSGRTGEAIEGTDQGEVPISPEDEDAIAPAPAPARNAPPERRREDPSASTPAGYQADTGTREQPGTGPRVGRPSAAGTAAPRSEADAPAIPLASDIGYGEDKLPAPVRETRRKLMEAARTGEIERLRPLIETGDDGTLLSFADTPADPIEFLRQGSGDGAGIETLAIMLDLLRSGYSRLEPGTDDEIFVWPYFTQVDIAKLTKPQMVELFQIVTAGDYQAMLDFGAYNFYRIGITPDGKLQFFVAGD</sequence>
<evidence type="ECO:0000313" key="3">
    <source>
        <dbReference type="EMBL" id="MBP0614272.1"/>
    </source>
</evidence>
<evidence type="ECO:0000256" key="1">
    <source>
        <dbReference type="SAM" id="MobiDB-lite"/>
    </source>
</evidence>
<dbReference type="RefSeq" id="WP_209592689.1">
    <property type="nucleotide sequence ID" value="NZ_JAGJCF010000001.1"/>
</dbReference>
<feature type="compositionally biased region" description="Low complexity" evidence="1">
    <location>
        <begin position="113"/>
        <end position="123"/>
    </location>
</feature>
<reference evidence="3 4" key="1">
    <citation type="submission" date="2021-04" db="EMBL/GenBank/DDBJ databases">
        <title>Whole genome sequence of Jiella sp. KSK16Y-1.</title>
        <authorList>
            <person name="Tuo L."/>
        </authorList>
    </citation>
    <scope>NUCLEOTIDE SEQUENCE [LARGE SCALE GENOMIC DNA]</scope>
    <source>
        <strain evidence="3 4">KSK16Y-1</strain>
    </source>
</reference>
<dbReference type="EMBL" id="JAGJCF010000001">
    <property type="protein sequence ID" value="MBP0614272.1"/>
    <property type="molecule type" value="Genomic_DNA"/>
</dbReference>
<feature type="signal peptide" evidence="2">
    <location>
        <begin position="1"/>
        <end position="26"/>
    </location>
</feature>
<feature type="compositionally biased region" description="Polar residues" evidence="1">
    <location>
        <begin position="133"/>
        <end position="149"/>
    </location>
</feature>
<accession>A0ABS4BCL4</accession>
<proteinExistence type="predicted"/>
<organism evidence="3 4">
    <name type="scientific">Jiella mangrovi</name>
    <dbReference type="NCBI Taxonomy" id="2821407"/>
    <lineage>
        <taxon>Bacteria</taxon>
        <taxon>Pseudomonadati</taxon>
        <taxon>Pseudomonadota</taxon>
        <taxon>Alphaproteobacteria</taxon>
        <taxon>Hyphomicrobiales</taxon>
        <taxon>Aurantimonadaceae</taxon>
        <taxon>Jiella</taxon>
    </lineage>
</organism>
<name>A0ABS4BCL4_9HYPH</name>
<dbReference type="Proteomes" id="UP000678276">
    <property type="component" value="Unassembled WGS sequence"/>
</dbReference>
<evidence type="ECO:0000313" key="4">
    <source>
        <dbReference type="Proteomes" id="UP000678276"/>
    </source>
</evidence>
<feature type="chain" id="PRO_5047447750" evidence="2">
    <location>
        <begin position="27"/>
        <end position="333"/>
    </location>
</feature>
<gene>
    <name evidence="3" type="ORF">J6595_01550</name>
</gene>
<keyword evidence="4" id="KW-1185">Reference proteome</keyword>
<feature type="region of interest" description="Disordered" evidence="1">
    <location>
        <begin position="41"/>
        <end position="187"/>
    </location>
</feature>